<dbReference type="KEGG" id="hir:HETIRDRAFT_410883"/>
<feature type="compositionally biased region" description="Basic and acidic residues" evidence="1">
    <location>
        <begin position="10"/>
        <end position="25"/>
    </location>
</feature>
<evidence type="ECO:0000256" key="1">
    <source>
        <dbReference type="SAM" id="MobiDB-lite"/>
    </source>
</evidence>
<name>W4JZT3_HETIT</name>
<dbReference type="Proteomes" id="UP000030671">
    <property type="component" value="Unassembled WGS sequence"/>
</dbReference>
<evidence type="ECO:0000313" key="2">
    <source>
        <dbReference type="EMBL" id="ETW79083.1"/>
    </source>
</evidence>
<dbReference type="HOGENOM" id="CLU_3087506_0_0_1"/>
<proteinExistence type="predicted"/>
<reference evidence="2 3" key="1">
    <citation type="journal article" date="2012" name="New Phytol.">
        <title>Insight into trade-off between wood decay and parasitism from the genome of a fungal forest pathogen.</title>
        <authorList>
            <person name="Olson A."/>
            <person name="Aerts A."/>
            <person name="Asiegbu F."/>
            <person name="Belbahri L."/>
            <person name="Bouzid O."/>
            <person name="Broberg A."/>
            <person name="Canback B."/>
            <person name="Coutinho P.M."/>
            <person name="Cullen D."/>
            <person name="Dalman K."/>
            <person name="Deflorio G."/>
            <person name="van Diepen L.T."/>
            <person name="Dunand C."/>
            <person name="Duplessis S."/>
            <person name="Durling M."/>
            <person name="Gonthier P."/>
            <person name="Grimwood J."/>
            <person name="Fossdal C.G."/>
            <person name="Hansson D."/>
            <person name="Henrissat B."/>
            <person name="Hietala A."/>
            <person name="Himmelstrand K."/>
            <person name="Hoffmeister D."/>
            <person name="Hogberg N."/>
            <person name="James T.Y."/>
            <person name="Karlsson M."/>
            <person name="Kohler A."/>
            <person name="Kues U."/>
            <person name="Lee Y.H."/>
            <person name="Lin Y.C."/>
            <person name="Lind M."/>
            <person name="Lindquist E."/>
            <person name="Lombard V."/>
            <person name="Lucas S."/>
            <person name="Lunden K."/>
            <person name="Morin E."/>
            <person name="Murat C."/>
            <person name="Park J."/>
            <person name="Raffaello T."/>
            <person name="Rouze P."/>
            <person name="Salamov A."/>
            <person name="Schmutz J."/>
            <person name="Solheim H."/>
            <person name="Stahlberg J."/>
            <person name="Velez H."/>
            <person name="de Vries R.P."/>
            <person name="Wiebenga A."/>
            <person name="Woodward S."/>
            <person name="Yakovlev I."/>
            <person name="Garbelotto M."/>
            <person name="Martin F."/>
            <person name="Grigoriev I.V."/>
            <person name="Stenlid J."/>
        </authorList>
    </citation>
    <scope>NUCLEOTIDE SEQUENCE [LARGE SCALE GENOMIC DNA]</scope>
    <source>
        <strain evidence="2 3">TC 32-1</strain>
    </source>
</reference>
<feature type="region of interest" description="Disordered" evidence="1">
    <location>
        <begin position="1"/>
        <end position="28"/>
    </location>
</feature>
<dbReference type="GeneID" id="20672905"/>
<dbReference type="AlphaFoldDB" id="W4JZT3"/>
<organism evidence="2 3">
    <name type="scientific">Heterobasidion irregulare (strain TC 32-1)</name>
    <dbReference type="NCBI Taxonomy" id="747525"/>
    <lineage>
        <taxon>Eukaryota</taxon>
        <taxon>Fungi</taxon>
        <taxon>Dikarya</taxon>
        <taxon>Basidiomycota</taxon>
        <taxon>Agaricomycotina</taxon>
        <taxon>Agaricomycetes</taxon>
        <taxon>Russulales</taxon>
        <taxon>Bondarzewiaceae</taxon>
        <taxon>Heterobasidion</taxon>
        <taxon>Heterobasidion annosum species complex</taxon>
    </lineage>
</organism>
<protein>
    <submittedName>
        <fullName evidence="2">Uncharacterized protein</fullName>
    </submittedName>
</protein>
<sequence length="52" mass="5704">MGVGSLKQAGDWDGRDMDARDEGTKKKGNSTHFGWGDIIMIEWDGMGWDGMG</sequence>
<keyword evidence="3" id="KW-1185">Reference proteome</keyword>
<dbReference type="InParanoid" id="W4JZT3"/>
<gene>
    <name evidence="2" type="ORF">HETIRDRAFT_410883</name>
</gene>
<dbReference type="RefSeq" id="XP_009549352.1">
    <property type="nucleotide sequence ID" value="XM_009551057.1"/>
</dbReference>
<accession>W4JZT3</accession>
<dbReference type="EMBL" id="KI925461">
    <property type="protein sequence ID" value="ETW79083.1"/>
    <property type="molecule type" value="Genomic_DNA"/>
</dbReference>
<evidence type="ECO:0000313" key="3">
    <source>
        <dbReference type="Proteomes" id="UP000030671"/>
    </source>
</evidence>